<dbReference type="OrthoDB" id="7471793at2759"/>
<reference evidence="12 13" key="1">
    <citation type="journal article" date="2018" name="Sci. Rep.">
        <title>Genomic signatures of local adaptation to the degree of environmental predictability in rotifers.</title>
        <authorList>
            <person name="Franch-Gras L."/>
            <person name="Hahn C."/>
            <person name="Garcia-Roger E.M."/>
            <person name="Carmona M.J."/>
            <person name="Serra M."/>
            <person name="Gomez A."/>
        </authorList>
    </citation>
    <scope>NUCLEOTIDE SEQUENCE [LARGE SCALE GENOMIC DNA]</scope>
    <source>
        <strain evidence="12">HYR1</strain>
    </source>
</reference>
<feature type="domain" description="Aldehyde oxidase/xanthine dehydrogenase second molybdopterin binding" evidence="11">
    <location>
        <begin position="6"/>
        <end position="183"/>
    </location>
</feature>
<evidence type="ECO:0000256" key="3">
    <source>
        <dbReference type="ARBA" id="ARBA00006849"/>
    </source>
</evidence>
<feature type="non-terminal residue" evidence="12">
    <location>
        <position position="1"/>
    </location>
</feature>
<name>A0A3M7P587_BRAPC</name>
<feature type="non-terminal residue" evidence="12">
    <location>
        <position position="183"/>
    </location>
</feature>
<dbReference type="STRING" id="10195.A0A3M7P587"/>
<evidence type="ECO:0000256" key="8">
    <source>
        <dbReference type="ARBA" id="ARBA00023004"/>
    </source>
</evidence>
<comment type="cofactor">
    <cofactor evidence="1">
        <name>Mo-molybdopterin</name>
        <dbReference type="ChEBI" id="CHEBI:71302"/>
    </cofactor>
</comment>
<dbReference type="Gene3D" id="3.30.365.10">
    <property type="entry name" value="Aldehyde oxidase/xanthine dehydrogenase, molybdopterin binding domain"/>
    <property type="match status" value="2"/>
</dbReference>
<comment type="cofactor">
    <cofactor evidence="2">
        <name>FAD</name>
        <dbReference type="ChEBI" id="CHEBI:57692"/>
    </cofactor>
</comment>
<evidence type="ECO:0000256" key="9">
    <source>
        <dbReference type="ARBA" id="ARBA00023014"/>
    </source>
</evidence>
<dbReference type="PANTHER" id="PTHR11908:SF132">
    <property type="entry name" value="ALDEHYDE OXIDASE 1-RELATED"/>
    <property type="match status" value="1"/>
</dbReference>
<dbReference type="InterPro" id="IPR046867">
    <property type="entry name" value="AldOxase/xan_DH_MoCoBD2"/>
</dbReference>
<comment type="similarity">
    <text evidence="3">Belongs to the xanthine dehydrogenase family.</text>
</comment>
<keyword evidence="5" id="KW-0001">2Fe-2S</keyword>
<dbReference type="GO" id="GO:0016491">
    <property type="term" value="F:oxidoreductase activity"/>
    <property type="evidence" value="ECO:0007669"/>
    <property type="project" value="UniProtKB-KW"/>
</dbReference>
<dbReference type="Pfam" id="PF20256">
    <property type="entry name" value="MoCoBD_2"/>
    <property type="match status" value="1"/>
</dbReference>
<dbReference type="AlphaFoldDB" id="A0A3M7P587"/>
<dbReference type="FunFam" id="3.30.365.10:FF:000002">
    <property type="entry name" value="Xanthine dehydrogenase oxidase"/>
    <property type="match status" value="1"/>
</dbReference>
<proteinExistence type="inferred from homology"/>
<dbReference type="InterPro" id="IPR037165">
    <property type="entry name" value="AldOxase/xan_DH_Mopterin-bd_sf"/>
</dbReference>
<evidence type="ECO:0000256" key="2">
    <source>
        <dbReference type="ARBA" id="ARBA00001974"/>
    </source>
</evidence>
<evidence type="ECO:0000256" key="6">
    <source>
        <dbReference type="ARBA" id="ARBA00022723"/>
    </source>
</evidence>
<keyword evidence="7" id="KW-0560">Oxidoreductase</keyword>
<dbReference type="Proteomes" id="UP000276133">
    <property type="component" value="Unassembled WGS sequence"/>
</dbReference>
<keyword evidence="8" id="KW-0408">Iron</keyword>
<keyword evidence="9" id="KW-0411">Iron-sulfur</keyword>
<protein>
    <submittedName>
        <fullName evidence="12">Xanthine dehydrogenase-like</fullName>
    </submittedName>
</protein>
<dbReference type="SUPFAM" id="SSF56003">
    <property type="entry name" value="Molybdenum cofactor-binding domain"/>
    <property type="match status" value="1"/>
</dbReference>
<dbReference type="GO" id="GO:0051537">
    <property type="term" value="F:2 iron, 2 sulfur cluster binding"/>
    <property type="evidence" value="ECO:0007669"/>
    <property type="project" value="UniProtKB-KW"/>
</dbReference>
<keyword evidence="13" id="KW-1185">Reference proteome</keyword>
<accession>A0A3M7P587</accession>
<dbReference type="GO" id="GO:0005506">
    <property type="term" value="F:iron ion binding"/>
    <property type="evidence" value="ECO:0007669"/>
    <property type="project" value="InterPro"/>
</dbReference>
<comment type="cofactor">
    <cofactor evidence="10">
        <name>[2Fe-2S] cluster</name>
        <dbReference type="ChEBI" id="CHEBI:190135"/>
    </cofactor>
</comment>
<evidence type="ECO:0000256" key="5">
    <source>
        <dbReference type="ARBA" id="ARBA00022714"/>
    </source>
</evidence>
<evidence type="ECO:0000256" key="7">
    <source>
        <dbReference type="ARBA" id="ARBA00023002"/>
    </source>
</evidence>
<dbReference type="PANTHER" id="PTHR11908">
    <property type="entry name" value="XANTHINE DEHYDROGENASE"/>
    <property type="match status" value="1"/>
</dbReference>
<organism evidence="12 13">
    <name type="scientific">Brachionus plicatilis</name>
    <name type="common">Marine rotifer</name>
    <name type="synonym">Brachionus muelleri</name>
    <dbReference type="NCBI Taxonomy" id="10195"/>
    <lineage>
        <taxon>Eukaryota</taxon>
        <taxon>Metazoa</taxon>
        <taxon>Spiralia</taxon>
        <taxon>Gnathifera</taxon>
        <taxon>Rotifera</taxon>
        <taxon>Eurotatoria</taxon>
        <taxon>Monogononta</taxon>
        <taxon>Pseudotrocha</taxon>
        <taxon>Ploima</taxon>
        <taxon>Brachionidae</taxon>
        <taxon>Brachionus</taxon>
    </lineage>
</organism>
<keyword evidence="6" id="KW-0479">Metal-binding</keyword>
<evidence type="ECO:0000256" key="10">
    <source>
        <dbReference type="ARBA" id="ARBA00034078"/>
    </source>
</evidence>
<keyword evidence="4" id="KW-0500">Molybdenum</keyword>
<evidence type="ECO:0000256" key="4">
    <source>
        <dbReference type="ARBA" id="ARBA00022505"/>
    </source>
</evidence>
<dbReference type="InterPro" id="IPR016208">
    <property type="entry name" value="Ald_Oxase/xanthine_DH-like"/>
</dbReference>
<evidence type="ECO:0000313" key="12">
    <source>
        <dbReference type="EMBL" id="RMZ93927.1"/>
    </source>
</evidence>
<sequence>ELIESVRSSSGYEQRFKEIEKFNSENRWKKRGISLTPIKWGIGWNGGYYNCMVSIYAKDGSVSISHGGVEMGQGIHTKVAQVCAYELAIPIETISIKPADSFTNLNAQATGGSITSELVSQACIECCKIIQKNLAPVREKMPKDYTWQQLIQKALGMGVDLAARYWIYPETKYPFEYCIYGAC</sequence>
<evidence type="ECO:0000259" key="11">
    <source>
        <dbReference type="Pfam" id="PF20256"/>
    </source>
</evidence>
<evidence type="ECO:0000256" key="1">
    <source>
        <dbReference type="ARBA" id="ARBA00001924"/>
    </source>
</evidence>
<evidence type="ECO:0000313" key="13">
    <source>
        <dbReference type="Proteomes" id="UP000276133"/>
    </source>
</evidence>
<comment type="caution">
    <text evidence="12">The sequence shown here is derived from an EMBL/GenBank/DDBJ whole genome shotgun (WGS) entry which is preliminary data.</text>
</comment>
<dbReference type="EMBL" id="REGN01013437">
    <property type="protein sequence ID" value="RMZ93927.1"/>
    <property type="molecule type" value="Genomic_DNA"/>
</dbReference>
<gene>
    <name evidence="12" type="ORF">BpHYR1_009023</name>
</gene>